<gene>
    <name evidence="2" type="ORF">J1N35_036612</name>
</gene>
<keyword evidence="3" id="KW-1185">Reference proteome</keyword>
<evidence type="ECO:0000313" key="3">
    <source>
        <dbReference type="Proteomes" id="UP000828251"/>
    </source>
</evidence>
<comment type="caution">
    <text evidence="2">The sequence shown here is derived from an EMBL/GenBank/DDBJ whole genome shotgun (WGS) entry which is preliminary data.</text>
</comment>
<dbReference type="AlphaFoldDB" id="A0A9D3ZKU7"/>
<sequence>SWVMHELECQKVEELSKAITVTKSLLELNVKKSEKFESSKPKFKPNGNSVRDKDKGKRITRPEKLSKTSHGRKNA</sequence>
<name>A0A9D3ZKU7_9ROSI</name>
<proteinExistence type="predicted"/>
<feature type="region of interest" description="Disordered" evidence="1">
    <location>
        <begin position="33"/>
        <end position="75"/>
    </location>
</feature>
<accession>A0A9D3ZKU7</accession>
<evidence type="ECO:0000313" key="2">
    <source>
        <dbReference type="EMBL" id="KAH1045828.1"/>
    </source>
</evidence>
<organism evidence="2 3">
    <name type="scientific">Gossypium stocksii</name>
    <dbReference type="NCBI Taxonomy" id="47602"/>
    <lineage>
        <taxon>Eukaryota</taxon>
        <taxon>Viridiplantae</taxon>
        <taxon>Streptophyta</taxon>
        <taxon>Embryophyta</taxon>
        <taxon>Tracheophyta</taxon>
        <taxon>Spermatophyta</taxon>
        <taxon>Magnoliopsida</taxon>
        <taxon>eudicotyledons</taxon>
        <taxon>Gunneridae</taxon>
        <taxon>Pentapetalae</taxon>
        <taxon>rosids</taxon>
        <taxon>malvids</taxon>
        <taxon>Malvales</taxon>
        <taxon>Malvaceae</taxon>
        <taxon>Malvoideae</taxon>
        <taxon>Gossypium</taxon>
    </lineage>
</organism>
<feature type="non-terminal residue" evidence="2">
    <location>
        <position position="1"/>
    </location>
</feature>
<reference evidence="2 3" key="1">
    <citation type="journal article" date="2021" name="Plant Biotechnol. J.">
        <title>Multi-omics assisted identification of the key and species-specific regulatory components of drought-tolerant mechanisms in Gossypium stocksii.</title>
        <authorList>
            <person name="Yu D."/>
            <person name="Ke L."/>
            <person name="Zhang D."/>
            <person name="Wu Y."/>
            <person name="Sun Y."/>
            <person name="Mei J."/>
            <person name="Sun J."/>
            <person name="Sun Y."/>
        </authorList>
    </citation>
    <scope>NUCLEOTIDE SEQUENCE [LARGE SCALE GENOMIC DNA]</scope>
    <source>
        <strain evidence="3">cv. E1</strain>
        <tissue evidence="2">Leaf</tissue>
    </source>
</reference>
<dbReference type="EMBL" id="JAIQCV010000011">
    <property type="protein sequence ID" value="KAH1045828.1"/>
    <property type="molecule type" value="Genomic_DNA"/>
</dbReference>
<protein>
    <submittedName>
        <fullName evidence="2">Uncharacterized protein</fullName>
    </submittedName>
</protein>
<feature type="compositionally biased region" description="Basic and acidic residues" evidence="1">
    <location>
        <begin position="50"/>
        <end position="66"/>
    </location>
</feature>
<evidence type="ECO:0000256" key="1">
    <source>
        <dbReference type="SAM" id="MobiDB-lite"/>
    </source>
</evidence>
<dbReference type="Proteomes" id="UP000828251">
    <property type="component" value="Unassembled WGS sequence"/>
</dbReference>